<comment type="caution">
    <text evidence="2">The sequence shown here is derived from an EMBL/GenBank/DDBJ whole genome shotgun (WGS) entry which is preliminary data.</text>
</comment>
<dbReference type="Pfam" id="PF04149">
    <property type="entry name" value="DUF397"/>
    <property type="match status" value="2"/>
</dbReference>
<evidence type="ECO:0000259" key="1">
    <source>
        <dbReference type="Pfam" id="PF04149"/>
    </source>
</evidence>
<feature type="domain" description="DUF397" evidence="1">
    <location>
        <begin position="15"/>
        <end position="35"/>
    </location>
</feature>
<dbReference type="AlphaFoldDB" id="A0A8J7GXI0"/>
<evidence type="ECO:0000313" key="2">
    <source>
        <dbReference type="EMBL" id="MBG6140924.1"/>
    </source>
</evidence>
<gene>
    <name evidence="2" type="ORF">IW245_007118</name>
</gene>
<organism evidence="2 3">
    <name type="scientific">Longispora fulva</name>
    <dbReference type="NCBI Taxonomy" id="619741"/>
    <lineage>
        <taxon>Bacteria</taxon>
        <taxon>Bacillati</taxon>
        <taxon>Actinomycetota</taxon>
        <taxon>Actinomycetes</taxon>
        <taxon>Micromonosporales</taxon>
        <taxon>Micromonosporaceae</taxon>
        <taxon>Longispora</taxon>
    </lineage>
</organism>
<dbReference type="EMBL" id="JADOUF010000001">
    <property type="protein sequence ID" value="MBG6140924.1"/>
    <property type="molecule type" value="Genomic_DNA"/>
</dbReference>
<name>A0A8J7GXI0_9ACTN</name>
<feature type="domain" description="DUF397" evidence="1">
    <location>
        <begin position="37"/>
        <end position="88"/>
    </location>
</feature>
<protein>
    <recommendedName>
        <fullName evidence="1">DUF397 domain-containing protein</fullName>
    </recommendedName>
</protein>
<dbReference type="InterPro" id="IPR007278">
    <property type="entry name" value="DUF397"/>
</dbReference>
<keyword evidence="3" id="KW-1185">Reference proteome</keyword>
<evidence type="ECO:0000313" key="3">
    <source>
        <dbReference type="Proteomes" id="UP000622552"/>
    </source>
</evidence>
<dbReference type="RefSeq" id="WP_197007420.1">
    <property type="nucleotide sequence ID" value="NZ_BONS01000019.1"/>
</dbReference>
<accession>A0A8J7GXI0</accession>
<proteinExistence type="predicted"/>
<reference evidence="2" key="1">
    <citation type="submission" date="2020-11" db="EMBL/GenBank/DDBJ databases">
        <title>Sequencing the genomes of 1000 actinobacteria strains.</title>
        <authorList>
            <person name="Klenk H.-P."/>
        </authorList>
    </citation>
    <scope>NUCLEOTIDE SEQUENCE</scope>
    <source>
        <strain evidence="2">DSM 45356</strain>
    </source>
</reference>
<dbReference type="Proteomes" id="UP000622552">
    <property type="component" value="Unassembled WGS sequence"/>
</dbReference>
<sequence>MPSRVTSVDLSNAIWRKSSKSGGNDGNCVELAALGAARWCKSSRSGAGNSNCVELAFLPATVAVRDSKDVTGPVLTFTPEDWRAFVAAQSGT</sequence>